<feature type="transmembrane region" description="Helical" evidence="6">
    <location>
        <begin position="267"/>
        <end position="287"/>
    </location>
</feature>
<sequence length="317" mass="31918">MKDLMRTVGRTGRDNFIIIAVILIVAVFGFLSEGFFSASSAQILLNQLPTLMVVTIGMILVMLVGGIDLSVGSVVALSSTLVATMVVSHSLPVPVAMLVGIIAGLLLGGASGWLSTYAGLPSFIVTLGVLEAGRGLAYLSSGSQTIFVGPSIEGLSLPIPGLGLSPAFLIAIGITIIAHVLITRSVGGRYLLAIGTREAAARAAGISTKPYKLAAFAISGALAGLGGVFNAAYLAAADPNAGTGLELSAIAAAVIGGTSLMGGRGSVIGGFIGVLLIAVLQSGLAQIGVSEPVKRIVTGTVIILAVLLDRWRASKND</sequence>
<comment type="caution">
    <text evidence="7">The sequence shown here is derived from an EMBL/GenBank/DDBJ whole genome shotgun (WGS) entry which is preliminary data.</text>
</comment>
<feature type="transmembrane region" description="Helical" evidence="6">
    <location>
        <begin position="95"/>
        <end position="114"/>
    </location>
</feature>
<evidence type="ECO:0000256" key="4">
    <source>
        <dbReference type="ARBA" id="ARBA00022989"/>
    </source>
</evidence>
<gene>
    <name evidence="7" type="primary">araH</name>
    <name evidence="7" type="ORF">BV95_01992</name>
</gene>
<feature type="transmembrane region" description="Helical" evidence="6">
    <location>
        <begin position="213"/>
        <end position="235"/>
    </location>
</feature>
<evidence type="ECO:0000313" key="8">
    <source>
        <dbReference type="Proteomes" id="UP000028411"/>
    </source>
</evidence>
<protein>
    <submittedName>
        <fullName evidence="7">L-arabinose transporter permease protein</fullName>
        <ecNumber evidence="7">3.6.3.17</ecNumber>
    </submittedName>
</protein>
<dbReference type="Pfam" id="PF02653">
    <property type="entry name" value="BPD_transp_2"/>
    <property type="match status" value="1"/>
</dbReference>
<name>A0A081RF03_SPHCR</name>
<dbReference type="AlphaFoldDB" id="A0A081RF03"/>
<evidence type="ECO:0000313" key="7">
    <source>
        <dbReference type="EMBL" id="KEQ53776.1"/>
    </source>
</evidence>
<dbReference type="PANTHER" id="PTHR32196">
    <property type="entry name" value="ABC TRANSPORTER PERMEASE PROTEIN YPHD-RELATED-RELATED"/>
    <property type="match status" value="1"/>
</dbReference>
<keyword evidence="2" id="KW-1003">Cell membrane</keyword>
<keyword evidence="3 6" id="KW-0812">Transmembrane</keyword>
<organism evidence="7 8">
    <name type="scientific">Sphingobium chlorophenolicum</name>
    <dbReference type="NCBI Taxonomy" id="46429"/>
    <lineage>
        <taxon>Bacteria</taxon>
        <taxon>Pseudomonadati</taxon>
        <taxon>Pseudomonadota</taxon>
        <taxon>Alphaproteobacteria</taxon>
        <taxon>Sphingomonadales</taxon>
        <taxon>Sphingomonadaceae</taxon>
        <taxon>Sphingobium</taxon>
    </lineage>
</organism>
<keyword evidence="4 6" id="KW-1133">Transmembrane helix</keyword>
<dbReference type="GO" id="GO:0005886">
    <property type="term" value="C:plasma membrane"/>
    <property type="evidence" value="ECO:0007669"/>
    <property type="project" value="UniProtKB-SubCell"/>
</dbReference>
<dbReference type="EC" id="3.6.3.17" evidence="7"/>
<reference evidence="7 8" key="1">
    <citation type="submission" date="2014-02" db="EMBL/GenBank/DDBJ databases">
        <title>Whole genome sequence of Sphingobium chlorophenolicum NBRC 16172.</title>
        <authorList>
            <person name="Gan H.M."/>
            <person name="Gan H.Y."/>
            <person name="Chew T.H."/>
            <person name="Savka M.A."/>
        </authorList>
    </citation>
    <scope>NUCLEOTIDE SEQUENCE [LARGE SCALE GENOMIC DNA]</scope>
    <source>
        <strain evidence="7 8">NBRC 16172</strain>
    </source>
</reference>
<dbReference type="RefSeq" id="WP_202901556.1">
    <property type="nucleotide sequence ID" value="NZ_JFHR01000018.1"/>
</dbReference>
<feature type="transmembrane region" description="Helical" evidence="6">
    <location>
        <begin position="167"/>
        <end position="192"/>
    </location>
</feature>
<dbReference type="PANTHER" id="PTHR32196:SF72">
    <property type="entry name" value="RIBOSE IMPORT PERMEASE PROTEIN RBSC"/>
    <property type="match status" value="1"/>
</dbReference>
<evidence type="ECO:0000256" key="5">
    <source>
        <dbReference type="ARBA" id="ARBA00023136"/>
    </source>
</evidence>
<dbReference type="Proteomes" id="UP000028411">
    <property type="component" value="Unassembled WGS sequence"/>
</dbReference>
<dbReference type="GO" id="GO:0016787">
    <property type="term" value="F:hydrolase activity"/>
    <property type="evidence" value="ECO:0007669"/>
    <property type="project" value="UniProtKB-KW"/>
</dbReference>
<dbReference type="InterPro" id="IPR001851">
    <property type="entry name" value="ABC_transp_permease"/>
</dbReference>
<dbReference type="EMBL" id="JFHR01000018">
    <property type="protein sequence ID" value="KEQ53776.1"/>
    <property type="molecule type" value="Genomic_DNA"/>
</dbReference>
<feature type="transmembrane region" description="Helical" evidence="6">
    <location>
        <begin position="16"/>
        <end position="36"/>
    </location>
</feature>
<evidence type="ECO:0000256" key="6">
    <source>
        <dbReference type="SAM" id="Phobius"/>
    </source>
</evidence>
<keyword evidence="7" id="KW-0378">Hydrolase</keyword>
<comment type="subcellular location">
    <subcellularLocation>
        <location evidence="1">Cell membrane</location>
        <topology evidence="1">Multi-pass membrane protein</topology>
    </subcellularLocation>
</comment>
<dbReference type="GO" id="GO:0022857">
    <property type="term" value="F:transmembrane transporter activity"/>
    <property type="evidence" value="ECO:0007669"/>
    <property type="project" value="InterPro"/>
</dbReference>
<keyword evidence="5 6" id="KW-0472">Membrane</keyword>
<accession>A0A081RF03</accession>
<dbReference type="CDD" id="cd06579">
    <property type="entry name" value="TM_PBP1_transp_AraH_like"/>
    <property type="match status" value="1"/>
</dbReference>
<evidence type="ECO:0000256" key="2">
    <source>
        <dbReference type="ARBA" id="ARBA00022475"/>
    </source>
</evidence>
<dbReference type="eggNOG" id="COG4158">
    <property type="taxonomic scope" value="Bacteria"/>
</dbReference>
<evidence type="ECO:0000256" key="1">
    <source>
        <dbReference type="ARBA" id="ARBA00004651"/>
    </source>
</evidence>
<evidence type="ECO:0000256" key="3">
    <source>
        <dbReference type="ARBA" id="ARBA00022692"/>
    </source>
</evidence>
<dbReference type="PATRIC" id="fig|46429.4.peg.1962"/>
<proteinExistence type="predicted"/>